<dbReference type="GO" id="GO:0019556">
    <property type="term" value="P:L-histidine catabolic process to glutamate and formamide"/>
    <property type="evidence" value="ECO:0007669"/>
    <property type="project" value="UniProtKB-UniPathway"/>
</dbReference>
<comment type="caution">
    <text evidence="13">The sequence shown here is derived from an EMBL/GenBank/DDBJ whole genome shotgun (WGS) entry which is preliminary data.</text>
</comment>
<dbReference type="EMBL" id="VTOW01000002">
    <property type="protein sequence ID" value="NKE71929.1"/>
    <property type="molecule type" value="Genomic_DNA"/>
</dbReference>
<dbReference type="AlphaFoldDB" id="A0A7X6DRP2"/>
<keyword evidence="9" id="KW-0963">Cytoplasm</keyword>
<dbReference type="GO" id="GO:0019557">
    <property type="term" value="P:L-histidine catabolic process to glutamate and formate"/>
    <property type="evidence" value="ECO:0007669"/>
    <property type="project" value="UniProtKB-UniPathway"/>
</dbReference>
<feature type="binding site" evidence="9">
    <location>
        <position position="202"/>
    </location>
    <ligand>
        <name>NAD(+)</name>
        <dbReference type="ChEBI" id="CHEBI:57540"/>
    </ligand>
</feature>
<keyword evidence="4 9" id="KW-0369">Histidine metabolism</keyword>
<comment type="similarity">
    <text evidence="2 9">Belongs to the urocanase family.</text>
</comment>
<feature type="domain" description="Urocanase N-terminal" evidence="11">
    <location>
        <begin position="11"/>
        <end position="137"/>
    </location>
</feature>
<feature type="domain" description="Urocanase Rossmann-like" evidence="10">
    <location>
        <begin position="140"/>
        <end position="352"/>
    </location>
</feature>
<dbReference type="PANTHER" id="PTHR12216:SF4">
    <property type="entry name" value="UROCANATE HYDRATASE"/>
    <property type="match status" value="1"/>
</dbReference>
<dbReference type="GO" id="GO:0016153">
    <property type="term" value="F:urocanate hydratase activity"/>
    <property type="evidence" value="ECO:0007669"/>
    <property type="project" value="UniProtKB-UniRule"/>
</dbReference>
<feature type="binding site" evidence="9">
    <location>
        <position position="496"/>
    </location>
    <ligand>
        <name>NAD(+)</name>
        <dbReference type="ChEBI" id="CHEBI:57540"/>
    </ligand>
</feature>
<evidence type="ECO:0000256" key="5">
    <source>
        <dbReference type="ARBA" id="ARBA00023027"/>
    </source>
</evidence>
<gene>
    <name evidence="9 13" type="primary">hutU</name>
    <name evidence="13" type="ORF">MNODULE_14365</name>
</gene>
<dbReference type="InterPro" id="IPR035400">
    <property type="entry name" value="Urocanase_N"/>
</dbReference>
<comment type="function">
    <text evidence="9">Catalyzes the conversion of urocanate to 4-imidazolone-5-propionate.</text>
</comment>
<dbReference type="InterPro" id="IPR055351">
    <property type="entry name" value="Urocanase"/>
</dbReference>
<evidence type="ECO:0000259" key="12">
    <source>
        <dbReference type="Pfam" id="PF17392"/>
    </source>
</evidence>
<dbReference type="Proteomes" id="UP000534783">
    <property type="component" value="Unassembled WGS sequence"/>
</dbReference>
<feature type="binding site" evidence="9">
    <location>
        <begin position="273"/>
        <end position="274"/>
    </location>
    <ligand>
        <name>NAD(+)</name>
        <dbReference type="ChEBI" id="CHEBI:57540"/>
    </ligand>
</feature>
<feature type="active site" evidence="9">
    <location>
        <position position="414"/>
    </location>
</feature>
<feature type="binding site" evidence="9">
    <location>
        <begin position="52"/>
        <end position="53"/>
    </location>
    <ligand>
        <name>NAD(+)</name>
        <dbReference type="ChEBI" id="CHEBI:57540"/>
    </ligand>
</feature>
<comment type="pathway">
    <text evidence="1 9">Amino-acid degradation; L-histidine degradation into L-glutamate; N-formimidoyl-L-glutamate from L-histidine: step 2/3.</text>
</comment>
<keyword evidence="14" id="KW-1185">Reference proteome</keyword>
<dbReference type="PIRSF" id="PIRSF001423">
    <property type="entry name" value="Urocanate_hydrat"/>
    <property type="match status" value="1"/>
</dbReference>
<evidence type="ECO:0000259" key="10">
    <source>
        <dbReference type="Pfam" id="PF01175"/>
    </source>
</evidence>
<organism evidence="13 14">
    <name type="scientific">Candidatus Manganitrophus noduliformans</name>
    <dbReference type="NCBI Taxonomy" id="2606439"/>
    <lineage>
        <taxon>Bacteria</taxon>
        <taxon>Pseudomonadati</taxon>
        <taxon>Nitrospirota</taxon>
        <taxon>Nitrospiria</taxon>
        <taxon>Candidatus Troglogloeales</taxon>
        <taxon>Candidatus Manganitrophaceae</taxon>
        <taxon>Candidatus Manganitrophus</taxon>
    </lineage>
</organism>
<evidence type="ECO:0000256" key="7">
    <source>
        <dbReference type="ARBA" id="ARBA00031640"/>
    </source>
</evidence>
<dbReference type="PANTHER" id="PTHR12216">
    <property type="entry name" value="UROCANATE HYDRATASE"/>
    <property type="match status" value="1"/>
</dbReference>
<accession>A0A7X6DRP2</accession>
<dbReference type="HAMAP" id="MF_00577">
    <property type="entry name" value="HutU"/>
    <property type="match status" value="1"/>
</dbReference>
<comment type="caution">
    <text evidence="9">Lacks conserved residue(s) required for the propagation of feature annotation.</text>
</comment>
<evidence type="ECO:0000256" key="1">
    <source>
        <dbReference type="ARBA" id="ARBA00004794"/>
    </source>
</evidence>
<feature type="binding site" evidence="9">
    <location>
        <position position="321"/>
    </location>
    <ligand>
        <name>NAD(+)</name>
        <dbReference type="ChEBI" id="CHEBI:57540"/>
    </ligand>
</feature>
<feature type="binding site" evidence="9">
    <location>
        <position position="197"/>
    </location>
    <ligand>
        <name>NAD(+)</name>
        <dbReference type="ChEBI" id="CHEBI:57540"/>
    </ligand>
</feature>
<dbReference type="SUPFAM" id="SSF111326">
    <property type="entry name" value="Urocanase"/>
    <property type="match status" value="1"/>
</dbReference>
<dbReference type="GO" id="GO:0005737">
    <property type="term" value="C:cytoplasm"/>
    <property type="evidence" value="ECO:0007669"/>
    <property type="project" value="UniProtKB-SubCell"/>
</dbReference>
<proteinExistence type="inferred from homology"/>
<protein>
    <recommendedName>
        <fullName evidence="3 9">Urocanate hydratase</fullName>
        <shortName evidence="9">Urocanase</shortName>
        <ecNumber evidence="3 9">4.2.1.49</ecNumber>
    </recommendedName>
    <alternativeName>
        <fullName evidence="7 9">Imidazolonepropionate hydrolase</fullName>
    </alternativeName>
</protein>
<evidence type="ECO:0000259" key="11">
    <source>
        <dbReference type="Pfam" id="PF17391"/>
    </source>
</evidence>
<dbReference type="Pfam" id="PF17392">
    <property type="entry name" value="Urocanase_C"/>
    <property type="match status" value="1"/>
</dbReference>
<dbReference type="Gene3D" id="3.40.1770.10">
    <property type="entry name" value="Urocanase superfamily"/>
    <property type="match status" value="1"/>
</dbReference>
<dbReference type="InterPro" id="IPR038364">
    <property type="entry name" value="Urocanase_central_sf"/>
</dbReference>
<evidence type="ECO:0000313" key="13">
    <source>
        <dbReference type="EMBL" id="NKE71929.1"/>
    </source>
</evidence>
<dbReference type="InterPro" id="IPR035401">
    <property type="entry name" value="Urocanase_C"/>
</dbReference>
<feature type="binding site" evidence="9">
    <location>
        <begin position="243"/>
        <end position="244"/>
    </location>
    <ligand>
        <name>NAD(+)</name>
        <dbReference type="ChEBI" id="CHEBI:57540"/>
    </ligand>
</feature>
<keyword evidence="6 9" id="KW-0456">Lyase</keyword>
<feature type="binding site" evidence="9">
    <location>
        <position position="130"/>
    </location>
    <ligand>
        <name>NAD(+)</name>
        <dbReference type="ChEBI" id="CHEBI:57540"/>
    </ligand>
</feature>
<dbReference type="InterPro" id="IPR023637">
    <property type="entry name" value="Urocanase-like"/>
</dbReference>
<dbReference type="EC" id="4.2.1.49" evidence="3 9"/>
<evidence type="ECO:0000256" key="4">
    <source>
        <dbReference type="ARBA" id="ARBA00022808"/>
    </source>
</evidence>
<comment type="catalytic activity">
    <reaction evidence="8 9">
        <text>4-imidazolone-5-propanoate = trans-urocanate + H2O</text>
        <dbReference type="Rhea" id="RHEA:13101"/>
        <dbReference type="ChEBI" id="CHEBI:15377"/>
        <dbReference type="ChEBI" id="CHEBI:17771"/>
        <dbReference type="ChEBI" id="CHEBI:77893"/>
        <dbReference type="EC" id="4.2.1.49"/>
    </reaction>
</comment>
<dbReference type="NCBIfam" id="TIGR01228">
    <property type="entry name" value="hutU"/>
    <property type="match status" value="1"/>
</dbReference>
<keyword evidence="5 9" id="KW-0520">NAD</keyword>
<dbReference type="Pfam" id="PF01175">
    <property type="entry name" value="Urocanase"/>
    <property type="match status" value="1"/>
</dbReference>
<dbReference type="NCBIfam" id="NF003820">
    <property type="entry name" value="PRK05414.1"/>
    <property type="match status" value="1"/>
</dbReference>
<dbReference type="InterPro" id="IPR035085">
    <property type="entry name" value="Urocanase_Rossmann-like"/>
</dbReference>
<reference evidence="13 14" key="1">
    <citation type="journal article" date="2020" name="Nature">
        <title>Bacterial chemolithoautotrophy via manganese oxidation.</title>
        <authorList>
            <person name="Yu H."/>
            <person name="Leadbetter J.R."/>
        </authorList>
    </citation>
    <scope>NUCLEOTIDE SEQUENCE [LARGE SCALE GENOMIC DNA]</scope>
    <source>
        <strain evidence="13 14">Mn-1</strain>
    </source>
</reference>
<name>A0A7X6DRP2_9BACT</name>
<comment type="cofactor">
    <cofactor evidence="9">
        <name>NAD(+)</name>
        <dbReference type="ChEBI" id="CHEBI:57540"/>
    </cofactor>
    <text evidence="9">Binds 1 NAD(+) per subunit.</text>
</comment>
<dbReference type="PROSITE" id="PS01233">
    <property type="entry name" value="UROCANASE"/>
    <property type="match status" value="1"/>
</dbReference>
<evidence type="ECO:0000313" key="14">
    <source>
        <dbReference type="Proteomes" id="UP000534783"/>
    </source>
</evidence>
<dbReference type="Pfam" id="PF17391">
    <property type="entry name" value="Urocanase_N"/>
    <property type="match status" value="1"/>
</dbReference>
<dbReference type="RefSeq" id="WP_168061005.1">
    <property type="nucleotide sequence ID" value="NZ_VTOW01000002.1"/>
</dbReference>
<feature type="domain" description="Urocanase C-terminal" evidence="12">
    <location>
        <begin position="355"/>
        <end position="549"/>
    </location>
</feature>
<dbReference type="InterPro" id="IPR023636">
    <property type="entry name" value="Urocanase_CS"/>
</dbReference>
<evidence type="ECO:0000256" key="9">
    <source>
        <dbReference type="HAMAP-Rule" id="MF_00577"/>
    </source>
</evidence>
<dbReference type="UniPathway" id="UPA00379">
    <property type="reaction ID" value="UER00550"/>
</dbReference>
<sequence>MSEELRPQDPIHAPTGTRRSCKTWDAEAALRMLMNNLDDRVAVDWKNLIVYGGTGRAARNWKEYHRIVAALKSLAPDETLCIQSGKPVYIAKTDQEAPRVILANSNLVPAWATPEEFDRLDRMGLMMYGQMTAGSWIYIGTQGILQGTYETFAAIAKQAFKTESLCGKWILTAGMGGMSGAQPVAATMNEAVILDVEVRPERIERKVKEGYCDRMTDRLDEALEWIGTACRIGQPLSIGLVGNAGEVYPELVRRGRIPDIVTDQTPAHDLLSYVPIGDVAELDRLRERDPKAYRQKSLDTIARHAGAILAMQSAGAVAVDYGNNLRAQAADAGVPVQNPDGSFKYPGFVPAYIRPLFCEGKGPFRWAALSGDPKDIHRIDRALKGAFPKDRALKRWVDLAQRKIPFTGLPARICWLGYGDRAKFGLVINDLVRKGEVKGPIVIGRDHLDCGSVASPYRETEGMDDGSDAVGDWPLLNFALNAISGASWVSFHHGGGVGMGNSLHAGMVIVADGTKRRAQRLERVLTVDPGIGVARHVDAGYDLARQTAQKKKIKIPKK</sequence>
<comment type="subcellular location">
    <subcellularLocation>
        <location evidence="9">Cytoplasm</location>
    </subcellularLocation>
</comment>
<evidence type="ECO:0000256" key="2">
    <source>
        <dbReference type="ARBA" id="ARBA00007578"/>
    </source>
</evidence>
<evidence type="ECO:0000256" key="6">
    <source>
        <dbReference type="ARBA" id="ARBA00023239"/>
    </source>
</evidence>
<evidence type="ECO:0000256" key="3">
    <source>
        <dbReference type="ARBA" id="ARBA00011992"/>
    </source>
</evidence>
<evidence type="ECO:0000256" key="8">
    <source>
        <dbReference type="ARBA" id="ARBA00047623"/>
    </source>
</evidence>
<dbReference type="Gene3D" id="3.40.50.10730">
    <property type="entry name" value="Urocanase like domains"/>
    <property type="match status" value="1"/>
</dbReference>
<dbReference type="InterPro" id="IPR036190">
    <property type="entry name" value="Urocanase_sf"/>
</dbReference>